<organism evidence="14 15">
    <name type="scientific">Rufibacter immobilis</name>
    <dbReference type="NCBI Taxonomy" id="1348778"/>
    <lineage>
        <taxon>Bacteria</taxon>
        <taxon>Pseudomonadati</taxon>
        <taxon>Bacteroidota</taxon>
        <taxon>Cytophagia</taxon>
        <taxon>Cytophagales</taxon>
        <taxon>Hymenobacteraceae</taxon>
        <taxon>Rufibacter</taxon>
    </lineage>
</organism>
<evidence type="ECO:0000256" key="6">
    <source>
        <dbReference type="ARBA" id="ARBA00055169"/>
    </source>
</evidence>
<evidence type="ECO:0000256" key="3">
    <source>
        <dbReference type="ARBA" id="ARBA00022741"/>
    </source>
</evidence>
<comment type="function">
    <text evidence="6">Catalyzes the adenylation by ATP of the carboxyl group of the C-terminal glycine of sulfur carrier protein MoaD.</text>
</comment>
<dbReference type="OrthoDB" id="9804286at2"/>
<evidence type="ECO:0000256" key="4">
    <source>
        <dbReference type="ARBA" id="ARBA00022840"/>
    </source>
</evidence>
<evidence type="ECO:0000259" key="13">
    <source>
        <dbReference type="PROSITE" id="PS50206"/>
    </source>
</evidence>
<gene>
    <name evidence="14" type="primary">moeB</name>
    <name evidence="14" type="ORF">EFA69_13775</name>
</gene>
<dbReference type="InterPro" id="IPR035985">
    <property type="entry name" value="Ubiquitin-activating_enz"/>
</dbReference>
<dbReference type="AlphaFoldDB" id="A0A3M9MPS2"/>
<dbReference type="PANTHER" id="PTHR10953">
    <property type="entry name" value="UBIQUITIN-ACTIVATING ENZYME E1"/>
    <property type="match status" value="1"/>
</dbReference>
<evidence type="ECO:0000256" key="1">
    <source>
        <dbReference type="ARBA" id="ARBA00009919"/>
    </source>
</evidence>
<dbReference type="GO" id="GO:0004792">
    <property type="term" value="F:thiosulfate-cyanide sulfurtransferase activity"/>
    <property type="evidence" value="ECO:0007669"/>
    <property type="project" value="TreeGrafter"/>
</dbReference>
<dbReference type="PROSITE" id="PS50206">
    <property type="entry name" value="RHODANESE_3"/>
    <property type="match status" value="1"/>
</dbReference>
<dbReference type="SMART" id="SM00450">
    <property type="entry name" value="RHOD"/>
    <property type="match status" value="1"/>
</dbReference>
<evidence type="ECO:0000256" key="12">
    <source>
        <dbReference type="ARBA" id="ARBA00078531"/>
    </source>
</evidence>
<dbReference type="EMBL" id="RJJE01000017">
    <property type="protein sequence ID" value="RNI27225.1"/>
    <property type="molecule type" value="Genomic_DNA"/>
</dbReference>
<dbReference type="InterPro" id="IPR000594">
    <property type="entry name" value="ThiF_NAD_FAD-bd"/>
</dbReference>
<dbReference type="Gene3D" id="3.40.50.720">
    <property type="entry name" value="NAD(P)-binding Rossmann-like Domain"/>
    <property type="match status" value="1"/>
</dbReference>
<dbReference type="Pfam" id="PF00899">
    <property type="entry name" value="ThiF"/>
    <property type="match status" value="1"/>
</dbReference>
<dbReference type="InterPro" id="IPR001763">
    <property type="entry name" value="Rhodanese-like_dom"/>
</dbReference>
<comment type="catalytic activity">
    <reaction evidence="5">
        <text>[molybdopterin-synthase sulfur-carrier protein]-C-terminal Gly-Gly + ATP + H(+) = [molybdopterin-synthase sulfur-carrier protein]-C-terminal Gly-Gly-AMP + diphosphate</text>
        <dbReference type="Rhea" id="RHEA:43616"/>
        <dbReference type="Rhea" id="RHEA-COMP:12159"/>
        <dbReference type="Rhea" id="RHEA-COMP:12202"/>
        <dbReference type="ChEBI" id="CHEBI:15378"/>
        <dbReference type="ChEBI" id="CHEBI:30616"/>
        <dbReference type="ChEBI" id="CHEBI:33019"/>
        <dbReference type="ChEBI" id="CHEBI:90618"/>
        <dbReference type="ChEBI" id="CHEBI:90778"/>
        <dbReference type="EC" id="2.7.7.80"/>
    </reaction>
</comment>
<dbReference type="Pfam" id="PF00581">
    <property type="entry name" value="Rhodanese"/>
    <property type="match status" value="1"/>
</dbReference>
<keyword evidence="15" id="KW-1185">Reference proteome</keyword>
<dbReference type="InterPro" id="IPR045886">
    <property type="entry name" value="ThiF/MoeB/HesA"/>
</dbReference>
<dbReference type="GO" id="GO:0005829">
    <property type="term" value="C:cytosol"/>
    <property type="evidence" value="ECO:0007669"/>
    <property type="project" value="TreeGrafter"/>
</dbReference>
<dbReference type="Gene3D" id="3.40.250.10">
    <property type="entry name" value="Rhodanese-like domain"/>
    <property type="match status" value="1"/>
</dbReference>
<keyword evidence="14" id="KW-0548">Nucleotidyltransferase</keyword>
<dbReference type="FunFam" id="3.40.50.720:FF:000033">
    <property type="entry name" value="Adenylyltransferase and sulfurtransferase MOCS3"/>
    <property type="match status" value="1"/>
</dbReference>
<dbReference type="GO" id="GO:0005524">
    <property type="term" value="F:ATP binding"/>
    <property type="evidence" value="ECO:0007669"/>
    <property type="project" value="UniProtKB-KW"/>
</dbReference>
<dbReference type="RefSeq" id="WP_123133694.1">
    <property type="nucleotide sequence ID" value="NZ_RJJE01000017.1"/>
</dbReference>
<dbReference type="GO" id="GO:0008146">
    <property type="term" value="F:sulfotransferase activity"/>
    <property type="evidence" value="ECO:0007669"/>
    <property type="project" value="TreeGrafter"/>
</dbReference>
<dbReference type="SUPFAM" id="SSF69572">
    <property type="entry name" value="Activating enzymes of the ubiquitin-like proteins"/>
    <property type="match status" value="1"/>
</dbReference>
<protein>
    <recommendedName>
        <fullName evidence="9">Molybdopterin-synthase adenylyltransferase</fullName>
        <ecNumber evidence="8">2.7.7.80</ecNumber>
    </recommendedName>
    <alternativeName>
        <fullName evidence="12">MoaD protein adenylase</fullName>
    </alternativeName>
    <alternativeName>
        <fullName evidence="10">Molybdopterin-converting factor subunit 1 adenylase</fullName>
    </alternativeName>
    <alternativeName>
        <fullName evidence="11">Sulfur carrier protein MoaD adenylyltransferase</fullName>
    </alternativeName>
</protein>
<reference evidence="14 15" key="1">
    <citation type="submission" date="2018-11" db="EMBL/GenBank/DDBJ databases">
        <title>Rufibacter latericius sp. nov., isolated from water in Baiyang Lake.</title>
        <authorList>
            <person name="Yang Y."/>
        </authorList>
    </citation>
    <scope>NUCLEOTIDE SEQUENCE [LARGE SCALE GENOMIC DNA]</scope>
    <source>
        <strain evidence="14 15">MCC P1</strain>
    </source>
</reference>
<evidence type="ECO:0000256" key="9">
    <source>
        <dbReference type="ARBA" id="ARBA00073635"/>
    </source>
</evidence>
<dbReference type="InterPro" id="IPR036873">
    <property type="entry name" value="Rhodanese-like_dom_sf"/>
</dbReference>
<accession>A0A3M9MPS2</accession>
<dbReference type="CDD" id="cd00158">
    <property type="entry name" value="RHOD"/>
    <property type="match status" value="1"/>
</dbReference>
<evidence type="ECO:0000256" key="11">
    <source>
        <dbReference type="ARBA" id="ARBA00075328"/>
    </source>
</evidence>
<comment type="caution">
    <text evidence="14">The sequence shown here is derived from an EMBL/GenBank/DDBJ whole genome shotgun (WGS) entry which is preliminary data.</text>
</comment>
<evidence type="ECO:0000256" key="10">
    <source>
        <dbReference type="ARBA" id="ARBA00075110"/>
    </source>
</evidence>
<keyword evidence="3" id="KW-0547">Nucleotide-binding</keyword>
<dbReference type="CDD" id="cd00757">
    <property type="entry name" value="ThiF_MoeB_HesA_family"/>
    <property type="match status" value="1"/>
</dbReference>
<proteinExistence type="inferred from homology"/>
<dbReference type="GO" id="GO:0061605">
    <property type="term" value="F:molybdopterin-synthase adenylyltransferase activity"/>
    <property type="evidence" value="ECO:0007669"/>
    <property type="project" value="UniProtKB-EC"/>
</dbReference>
<comment type="similarity">
    <text evidence="1">Belongs to the HesA/MoeB/ThiF family.</text>
</comment>
<dbReference type="GO" id="GO:0008641">
    <property type="term" value="F:ubiquitin-like modifier activating enzyme activity"/>
    <property type="evidence" value="ECO:0007669"/>
    <property type="project" value="InterPro"/>
</dbReference>
<feature type="domain" description="Rhodanese" evidence="13">
    <location>
        <begin position="275"/>
        <end position="362"/>
    </location>
</feature>
<sequence length="367" mass="40222">MSAATLTPEETNRYSRHLILPEIGLAGQQKLKAAKVLVIGAGGLGCPVLQYLAAAGVGTLGIIDFDRVEESNLQRQILFSTSDVGSLKADAAKERLLAQNPYISIISHPVQLQSQNALKIMREYDLVIDGSDNFTTRYLVNDACVMLHKPLVFGSIFKFEGQVSVFNYRGGPTYRCLYPEASDLASCSEVGVLGVLPGLVGCLMANEAIKVITGIGEVATGKLLLLHALTLQFNTYVFGLNPDNLNIQELPQHTLLCDVPIQEIAFTEFLSRLNRGETFTVLDVREEDEYQRQNIGGQLFPLSSLEEKWHLIGTGLPLLVHCQSGLRSRKACQILQKNGFTNLYNLTGGLNALTPEQFEKVSGLNLR</sequence>
<keyword evidence="2 14" id="KW-0808">Transferase</keyword>
<evidence type="ECO:0000256" key="7">
    <source>
        <dbReference type="ARBA" id="ARBA00063809"/>
    </source>
</evidence>
<dbReference type="NCBIfam" id="NF004281">
    <property type="entry name" value="PRK05690.1"/>
    <property type="match status" value="1"/>
</dbReference>
<evidence type="ECO:0000256" key="5">
    <source>
        <dbReference type="ARBA" id="ARBA00052218"/>
    </source>
</evidence>
<dbReference type="EC" id="2.7.7.80" evidence="8"/>
<evidence type="ECO:0000256" key="2">
    <source>
        <dbReference type="ARBA" id="ARBA00022679"/>
    </source>
</evidence>
<evidence type="ECO:0000313" key="15">
    <source>
        <dbReference type="Proteomes" id="UP000271010"/>
    </source>
</evidence>
<dbReference type="PANTHER" id="PTHR10953:SF102">
    <property type="entry name" value="ADENYLYLTRANSFERASE AND SULFURTRANSFERASE MOCS3"/>
    <property type="match status" value="1"/>
</dbReference>
<evidence type="ECO:0000313" key="14">
    <source>
        <dbReference type="EMBL" id="RNI27225.1"/>
    </source>
</evidence>
<evidence type="ECO:0000256" key="8">
    <source>
        <dbReference type="ARBA" id="ARBA00066884"/>
    </source>
</evidence>
<name>A0A3M9MPS2_9BACT</name>
<dbReference type="Proteomes" id="UP000271010">
    <property type="component" value="Unassembled WGS sequence"/>
</dbReference>
<keyword evidence="4" id="KW-0067">ATP-binding</keyword>
<comment type="subunit">
    <text evidence="7">Homodimer. Forms a stable heterotetrameric complex of 2 MoeB and 2 MoaD during adenylation of MoaD.</text>
</comment>